<dbReference type="PANTHER" id="PTHR43829:SF9">
    <property type="entry name" value="AQUAPORIN-9"/>
    <property type="match status" value="1"/>
</dbReference>
<evidence type="ECO:0000256" key="6">
    <source>
        <dbReference type="ARBA" id="ARBA00022989"/>
    </source>
</evidence>
<evidence type="ECO:0000313" key="12">
    <source>
        <dbReference type="EMBL" id="THU85966.1"/>
    </source>
</evidence>
<dbReference type="InterPro" id="IPR023271">
    <property type="entry name" value="Aquaporin-like"/>
</dbReference>
<dbReference type="AlphaFoldDB" id="A0A4S8LAV3"/>
<evidence type="ECO:0000313" key="13">
    <source>
        <dbReference type="Proteomes" id="UP000297245"/>
    </source>
</evidence>
<protein>
    <submittedName>
        <fullName evidence="12">Aquaporin</fullName>
    </submittedName>
</protein>
<feature type="transmembrane region" description="Helical" evidence="11">
    <location>
        <begin position="155"/>
        <end position="175"/>
    </location>
</feature>
<keyword evidence="7 11" id="KW-0472">Membrane</keyword>
<feature type="compositionally biased region" description="Low complexity" evidence="10">
    <location>
        <begin position="48"/>
        <end position="57"/>
    </location>
</feature>
<keyword evidence="4 9" id="KW-0812">Transmembrane</keyword>
<organism evidence="12 13">
    <name type="scientific">Dendrothele bispora (strain CBS 962.96)</name>
    <dbReference type="NCBI Taxonomy" id="1314807"/>
    <lineage>
        <taxon>Eukaryota</taxon>
        <taxon>Fungi</taxon>
        <taxon>Dikarya</taxon>
        <taxon>Basidiomycota</taxon>
        <taxon>Agaricomycotina</taxon>
        <taxon>Agaricomycetes</taxon>
        <taxon>Agaricomycetidae</taxon>
        <taxon>Agaricales</taxon>
        <taxon>Agaricales incertae sedis</taxon>
        <taxon>Dendrothele</taxon>
    </lineage>
</organism>
<evidence type="ECO:0000256" key="8">
    <source>
        <dbReference type="ARBA" id="ARBA00034651"/>
    </source>
</evidence>
<dbReference type="Gene3D" id="1.20.1080.10">
    <property type="entry name" value="Glycerol uptake facilitator protein"/>
    <property type="match status" value="1"/>
</dbReference>
<sequence length="365" mass="39299">MHTPDSDKTVAAGEDQLPTHPGSPTKDKQLPLSISSSTSTSSPPPSTSSPASSSSSTQNDKLPPTHLVSYSQEGPPLPDTFHDISQDDTLPIAYVPEKIPKWWQYRQMMREYVAEFTGVMIIIIFGDGVVCQRVLSLDSRVSNIVYGEYLSNSFGWASGVAIGAWISAGISGGHINPAVTLAMATFRGFPWKKVPGYIFAQMMGGLVGAAIVYANYIKAIDIVEGGRHIRTLKTAGLFSTYAHLLSSSSGVLAVTDRENAGPSKPTLPIALWILLVGIGASLGMQTGYAINPARDLGPRVLTSMVGYGSQVYTFRNHYWLWCAVVGPIAGCLLGAFLYDFLLYDGPSNRFKPRFEPGMLKSSQLG</sequence>
<evidence type="ECO:0000256" key="10">
    <source>
        <dbReference type="SAM" id="MobiDB-lite"/>
    </source>
</evidence>
<evidence type="ECO:0000256" key="5">
    <source>
        <dbReference type="ARBA" id="ARBA00022737"/>
    </source>
</evidence>
<feature type="transmembrane region" description="Helical" evidence="11">
    <location>
        <begin position="236"/>
        <end position="255"/>
    </location>
</feature>
<proteinExistence type="inferred from homology"/>
<feature type="transmembrane region" description="Helical" evidence="11">
    <location>
        <begin position="267"/>
        <end position="290"/>
    </location>
</feature>
<evidence type="ECO:0000256" key="3">
    <source>
        <dbReference type="ARBA" id="ARBA00022448"/>
    </source>
</evidence>
<keyword evidence="13" id="KW-1185">Reference proteome</keyword>
<feature type="transmembrane region" description="Helical" evidence="11">
    <location>
        <begin position="318"/>
        <end position="343"/>
    </location>
</feature>
<comment type="subcellular location">
    <subcellularLocation>
        <location evidence="1">Membrane</location>
        <topology evidence="1">Multi-pass membrane protein</topology>
    </subcellularLocation>
</comment>
<dbReference type="CDD" id="cd00333">
    <property type="entry name" value="MIP"/>
    <property type="match status" value="1"/>
</dbReference>
<dbReference type="Pfam" id="PF00230">
    <property type="entry name" value="MIP"/>
    <property type="match status" value="1"/>
</dbReference>
<evidence type="ECO:0000256" key="1">
    <source>
        <dbReference type="ARBA" id="ARBA00004141"/>
    </source>
</evidence>
<evidence type="ECO:0000256" key="9">
    <source>
        <dbReference type="RuleBase" id="RU000477"/>
    </source>
</evidence>
<evidence type="ECO:0000256" key="2">
    <source>
        <dbReference type="ARBA" id="ARBA00006175"/>
    </source>
</evidence>
<keyword evidence="6 11" id="KW-1133">Transmembrane helix</keyword>
<dbReference type="OrthoDB" id="3222at2759"/>
<dbReference type="InterPro" id="IPR022357">
    <property type="entry name" value="MIP_CS"/>
</dbReference>
<dbReference type="GO" id="GO:0005886">
    <property type="term" value="C:plasma membrane"/>
    <property type="evidence" value="ECO:0007669"/>
    <property type="project" value="TreeGrafter"/>
</dbReference>
<evidence type="ECO:0000256" key="4">
    <source>
        <dbReference type="ARBA" id="ARBA00022692"/>
    </source>
</evidence>
<name>A0A4S8LAV3_DENBC</name>
<evidence type="ECO:0000256" key="11">
    <source>
        <dbReference type="SAM" id="Phobius"/>
    </source>
</evidence>
<reference evidence="12 13" key="1">
    <citation type="journal article" date="2019" name="Nat. Ecol. Evol.">
        <title>Megaphylogeny resolves global patterns of mushroom evolution.</title>
        <authorList>
            <person name="Varga T."/>
            <person name="Krizsan K."/>
            <person name="Foldi C."/>
            <person name="Dima B."/>
            <person name="Sanchez-Garcia M."/>
            <person name="Sanchez-Ramirez S."/>
            <person name="Szollosi G.J."/>
            <person name="Szarkandi J.G."/>
            <person name="Papp V."/>
            <person name="Albert L."/>
            <person name="Andreopoulos W."/>
            <person name="Angelini C."/>
            <person name="Antonin V."/>
            <person name="Barry K.W."/>
            <person name="Bougher N.L."/>
            <person name="Buchanan P."/>
            <person name="Buyck B."/>
            <person name="Bense V."/>
            <person name="Catcheside P."/>
            <person name="Chovatia M."/>
            <person name="Cooper J."/>
            <person name="Damon W."/>
            <person name="Desjardin D."/>
            <person name="Finy P."/>
            <person name="Geml J."/>
            <person name="Haridas S."/>
            <person name="Hughes K."/>
            <person name="Justo A."/>
            <person name="Karasinski D."/>
            <person name="Kautmanova I."/>
            <person name="Kiss B."/>
            <person name="Kocsube S."/>
            <person name="Kotiranta H."/>
            <person name="LaButti K.M."/>
            <person name="Lechner B.E."/>
            <person name="Liimatainen K."/>
            <person name="Lipzen A."/>
            <person name="Lukacs Z."/>
            <person name="Mihaltcheva S."/>
            <person name="Morgado L.N."/>
            <person name="Niskanen T."/>
            <person name="Noordeloos M.E."/>
            <person name="Ohm R.A."/>
            <person name="Ortiz-Santana B."/>
            <person name="Ovrebo C."/>
            <person name="Racz N."/>
            <person name="Riley R."/>
            <person name="Savchenko A."/>
            <person name="Shiryaev A."/>
            <person name="Soop K."/>
            <person name="Spirin V."/>
            <person name="Szebenyi C."/>
            <person name="Tomsovsky M."/>
            <person name="Tulloss R.E."/>
            <person name="Uehling J."/>
            <person name="Grigoriev I.V."/>
            <person name="Vagvolgyi C."/>
            <person name="Papp T."/>
            <person name="Martin F.M."/>
            <person name="Miettinen O."/>
            <person name="Hibbett D.S."/>
            <person name="Nagy L.G."/>
        </authorList>
    </citation>
    <scope>NUCLEOTIDE SEQUENCE [LARGE SCALE GENOMIC DNA]</scope>
    <source>
        <strain evidence="12 13">CBS 962.96</strain>
    </source>
</reference>
<dbReference type="PROSITE" id="PS00221">
    <property type="entry name" value="MIP"/>
    <property type="match status" value="1"/>
</dbReference>
<feature type="transmembrane region" description="Helical" evidence="11">
    <location>
        <begin position="196"/>
        <end position="216"/>
    </location>
</feature>
<dbReference type="GO" id="GO:0015254">
    <property type="term" value="F:glycerol channel activity"/>
    <property type="evidence" value="ECO:0007669"/>
    <property type="project" value="TreeGrafter"/>
</dbReference>
<evidence type="ECO:0000256" key="7">
    <source>
        <dbReference type="ARBA" id="ARBA00023136"/>
    </source>
</evidence>
<dbReference type="SUPFAM" id="SSF81338">
    <property type="entry name" value="Aquaporin-like"/>
    <property type="match status" value="1"/>
</dbReference>
<dbReference type="InterPro" id="IPR000425">
    <property type="entry name" value="MIP"/>
</dbReference>
<dbReference type="Proteomes" id="UP000297245">
    <property type="component" value="Unassembled WGS sequence"/>
</dbReference>
<comment type="similarity">
    <text evidence="2 9">Belongs to the MIP/aquaporin (TC 1.A.8) family.</text>
</comment>
<dbReference type="PRINTS" id="PR00783">
    <property type="entry name" value="MINTRINSICP"/>
</dbReference>
<dbReference type="InterPro" id="IPR050363">
    <property type="entry name" value="MIP/Aquaporin"/>
</dbReference>
<keyword evidence="5" id="KW-0677">Repeat</keyword>
<dbReference type="GO" id="GO:0015250">
    <property type="term" value="F:water channel activity"/>
    <property type="evidence" value="ECO:0007669"/>
    <property type="project" value="TreeGrafter"/>
</dbReference>
<keyword evidence="3 9" id="KW-0813">Transport</keyword>
<dbReference type="PANTHER" id="PTHR43829">
    <property type="entry name" value="AQUAPORIN OR AQUAGLYCEROPORIN RELATED"/>
    <property type="match status" value="1"/>
</dbReference>
<dbReference type="EMBL" id="ML179520">
    <property type="protein sequence ID" value="THU85966.1"/>
    <property type="molecule type" value="Genomic_DNA"/>
</dbReference>
<accession>A0A4S8LAV3</accession>
<gene>
    <name evidence="12" type="ORF">K435DRAFT_970476</name>
</gene>
<comment type="catalytic activity">
    <reaction evidence="8">
        <text>H2O(in) = H2O(out)</text>
        <dbReference type="Rhea" id="RHEA:29667"/>
        <dbReference type="ChEBI" id="CHEBI:15377"/>
    </reaction>
</comment>
<feature type="region of interest" description="Disordered" evidence="10">
    <location>
        <begin position="1"/>
        <end position="78"/>
    </location>
</feature>